<keyword evidence="2" id="KW-1185">Reference proteome</keyword>
<dbReference type="InterPro" id="IPR036102">
    <property type="entry name" value="OsmC/Ohrsf"/>
</dbReference>
<dbReference type="InterPro" id="IPR015946">
    <property type="entry name" value="KH_dom-like_a/b"/>
</dbReference>
<proteinExistence type="predicted"/>
<evidence type="ECO:0000313" key="2">
    <source>
        <dbReference type="Proteomes" id="UP000326903"/>
    </source>
</evidence>
<organism evidence="1 2">
    <name type="scientific">Ginsengibacter hankyongi</name>
    <dbReference type="NCBI Taxonomy" id="2607284"/>
    <lineage>
        <taxon>Bacteria</taxon>
        <taxon>Pseudomonadati</taxon>
        <taxon>Bacteroidota</taxon>
        <taxon>Chitinophagia</taxon>
        <taxon>Chitinophagales</taxon>
        <taxon>Chitinophagaceae</taxon>
        <taxon>Ginsengibacter</taxon>
    </lineage>
</organism>
<dbReference type="Pfam" id="PF02566">
    <property type="entry name" value="OsmC"/>
    <property type="match status" value="1"/>
</dbReference>
<name>A0A5J5IJ42_9BACT</name>
<dbReference type="Proteomes" id="UP000326903">
    <property type="component" value="Unassembled WGS sequence"/>
</dbReference>
<dbReference type="PANTHER" id="PTHR34352">
    <property type="entry name" value="PROTEIN YHFA"/>
    <property type="match status" value="1"/>
</dbReference>
<protein>
    <submittedName>
        <fullName evidence="1">OsmC family protein</fullName>
    </submittedName>
</protein>
<reference evidence="1 2" key="1">
    <citation type="submission" date="2019-09" db="EMBL/GenBank/DDBJ databases">
        <title>Draft genome sequence of Ginsengibacter sp. BR5-29.</title>
        <authorList>
            <person name="Im W.-T."/>
        </authorList>
    </citation>
    <scope>NUCLEOTIDE SEQUENCE [LARGE SCALE GENOMIC DNA]</scope>
    <source>
        <strain evidence="1 2">BR5-29</strain>
    </source>
</reference>
<dbReference type="EMBL" id="VYQF01000001">
    <property type="protein sequence ID" value="KAA9041070.1"/>
    <property type="molecule type" value="Genomic_DNA"/>
</dbReference>
<accession>A0A5J5IJ42</accession>
<dbReference type="AlphaFoldDB" id="A0A5J5IJ42"/>
<sequence>MNIIEMERKTGDFGFQAKDENGNVVQSDSSIENGGSNYGFRPMQLILAGLGSCSAIDIVSILKKQRQTVEDFKIKIAGEREKNKMPSLWESVEITFELYGNINTEKANKAASLSMEKHCSVAETLRRGGTQVTWNVKVINTEKALVQ</sequence>
<dbReference type="RefSeq" id="WP_150413159.1">
    <property type="nucleotide sequence ID" value="NZ_VYQF01000001.1"/>
</dbReference>
<dbReference type="PANTHER" id="PTHR34352:SF1">
    <property type="entry name" value="PROTEIN YHFA"/>
    <property type="match status" value="1"/>
</dbReference>
<evidence type="ECO:0000313" key="1">
    <source>
        <dbReference type="EMBL" id="KAA9041070.1"/>
    </source>
</evidence>
<dbReference type="Gene3D" id="3.30.300.20">
    <property type="match status" value="1"/>
</dbReference>
<gene>
    <name evidence="1" type="ORF">FW778_03245</name>
</gene>
<dbReference type="InterPro" id="IPR003718">
    <property type="entry name" value="OsmC/Ohr_fam"/>
</dbReference>
<dbReference type="SUPFAM" id="SSF82784">
    <property type="entry name" value="OsmC-like"/>
    <property type="match status" value="1"/>
</dbReference>
<comment type="caution">
    <text evidence="1">The sequence shown here is derived from an EMBL/GenBank/DDBJ whole genome shotgun (WGS) entry which is preliminary data.</text>
</comment>